<feature type="compositionally biased region" description="Basic residues" evidence="1">
    <location>
        <begin position="1"/>
        <end position="15"/>
    </location>
</feature>
<feature type="region of interest" description="Disordered" evidence="1">
    <location>
        <begin position="1"/>
        <end position="63"/>
    </location>
</feature>
<dbReference type="Proteomes" id="UP000626109">
    <property type="component" value="Unassembled WGS sequence"/>
</dbReference>
<comment type="caution">
    <text evidence="2">The sequence shown here is derived from an EMBL/GenBank/DDBJ whole genome shotgun (WGS) entry which is preliminary data.</text>
</comment>
<name>A0A813K748_POLGL</name>
<proteinExistence type="predicted"/>
<dbReference type="EMBL" id="CAJNNW010027750">
    <property type="protein sequence ID" value="CAE8692981.1"/>
    <property type="molecule type" value="Genomic_DNA"/>
</dbReference>
<evidence type="ECO:0000313" key="3">
    <source>
        <dbReference type="Proteomes" id="UP000626109"/>
    </source>
</evidence>
<accession>A0A813K748</accession>
<dbReference type="AlphaFoldDB" id="A0A813K748"/>
<gene>
    <name evidence="2" type="ORF">PGLA2088_LOCUS28139</name>
</gene>
<feature type="compositionally biased region" description="Basic and acidic residues" evidence="1">
    <location>
        <begin position="25"/>
        <end position="63"/>
    </location>
</feature>
<evidence type="ECO:0000256" key="1">
    <source>
        <dbReference type="SAM" id="MobiDB-lite"/>
    </source>
</evidence>
<sequence>LGRRQKDKPDKKKRKWEQEGDSDEEPAKPDAEELERWRLEEQEEERREEQKRLAREEEEAARAARVHDALRVLPRGEHREHAPLVDAVREIEAMLAQRPWIAWKLM</sequence>
<reference evidence="2" key="1">
    <citation type="submission" date="2021-02" db="EMBL/GenBank/DDBJ databases">
        <authorList>
            <person name="Dougan E. K."/>
            <person name="Rhodes N."/>
            <person name="Thang M."/>
            <person name="Chan C."/>
        </authorList>
    </citation>
    <scope>NUCLEOTIDE SEQUENCE</scope>
</reference>
<feature type="non-terminal residue" evidence="2">
    <location>
        <position position="1"/>
    </location>
</feature>
<evidence type="ECO:0000313" key="2">
    <source>
        <dbReference type="EMBL" id="CAE8692981.1"/>
    </source>
</evidence>
<organism evidence="2 3">
    <name type="scientific">Polarella glacialis</name>
    <name type="common">Dinoflagellate</name>
    <dbReference type="NCBI Taxonomy" id="89957"/>
    <lineage>
        <taxon>Eukaryota</taxon>
        <taxon>Sar</taxon>
        <taxon>Alveolata</taxon>
        <taxon>Dinophyceae</taxon>
        <taxon>Suessiales</taxon>
        <taxon>Suessiaceae</taxon>
        <taxon>Polarella</taxon>
    </lineage>
</organism>
<protein>
    <submittedName>
        <fullName evidence="2">Uncharacterized protein</fullName>
    </submittedName>
</protein>